<protein>
    <submittedName>
        <fullName evidence="1">Uncharacterized protein</fullName>
    </submittedName>
</protein>
<dbReference type="Proteomes" id="UP001054945">
    <property type="component" value="Unassembled WGS sequence"/>
</dbReference>
<accession>A0AAV4NWK6</accession>
<dbReference type="AlphaFoldDB" id="A0AAV4NWK6"/>
<proteinExistence type="predicted"/>
<dbReference type="EMBL" id="BPLR01003793">
    <property type="protein sequence ID" value="GIX88718.1"/>
    <property type="molecule type" value="Genomic_DNA"/>
</dbReference>
<keyword evidence="2" id="KW-1185">Reference proteome</keyword>
<organism evidence="1 2">
    <name type="scientific">Caerostris extrusa</name>
    <name type="common">Bark spider</name>
    <name type="synonym">Caerostris bankana</name>
    <dbReference type="NCBI Taxonomy" id="172846"/>
    <lineage>
        <taxon>Eukaryota</taxon>
        <taxon>Metazoa</taxon>
        <taxon>Ecdysozoa</taxon>
        <taxon>Arthropoda</taxon>
        <taxon>Chelicerata</taxon>
        <taxon>Arachnida</taxon>
        <taxon>Araneae</taxon>
        <taxon>Araneomorphae</taxon>
        <taxon>Entelegynae</taxon>
        <taxon>Araneoidea</taxon>
        <taxon>Araneidae</taxon>
        <taxon>Caerostris</taxon>
    </lineage>
</organism>
<comment type="caution">
    <text evidence="1">The sequence shown here is derived from an EMBL/GenBank/DDBJ whole genome shotgun (WGS) entry which is preliminary data.</text>
</comment>
<reference evidence="1 2" key="1">
    <citation type="submission" date="2021-06" db="EMBL/GenBank/DDBJ databases">
        <title>Caerostris extrusa draft genome.</title>
        <authorList>
            <person name="Kono N."/>
            <person name="Arakawa K."/>
        </authorList>
    </citation>
    <scope>NUCLEOTIDE SEQUENCE [LARGE SCALE GENOMIC DNA]</scope>
</reference>
<sequence>MLILETQALVSIRPRLYYPRQFLPPENDLETGPGVIKAPGWPSSHCFPTRNDERGPDFNRISISQSAKRTATPPSAENYNAHEFLIIKTLGVTVSSSHPPPVHHPHPLIGKTPRSLYPPPPLPEHLCGSRSFLHPLWEGAYPPVGVERTPFRNEKIFVVKISEGKLGGK</sequence>
<gene>
    <name evidence="1" type="ORF">CEXT_520891</name>
</gene>
<evidence type="ECO:0000313" key="2">
    <source>
        <dbReference type="Proteomes" id="UP001054945"/>
    </source>
</evidence>
<name>A0AAV4NWK6_CAEEX</name>
<evidence type="ECO:0000313" key="1">
    <source>
        <dbReference type="EMBL" id="GIX88718.1"/>
    </source>
</evidence>